<dbReference type="AlphaFoldDB" id="A0A1F5GRI5"/>
<dbReference type="STRING" id="1797724.A3A48_00320"/>
<protein>
    <submittedName>
        <fullName evidence="1">Uncharacterized protein</fullName>
    </submittedName>
</protein>
<reference evidence="1 2" key="1">
    <citation type="journal article" date="2016" name="Nat. Commun.">
        <title>Thousands of microbial genomes shed light on interconnected biogeochemical processes in an aquifer system.</title>
        <authorList>
            <person name="Anantharaman K."/>
            <person name="Brown C.T."/>
            <person name="Hug L.A."/>
            <person name="Sharon I."/>
            <person name="Castelle C.J."/>
            <person name="Probst A.J."/>
            <person name="Thomas B.C."/>
            <person name="Singh A."/>
            <person name="Wilkins M.J."/>
            <person name="Karaoz U."/>
            <person name="Brodie E.L."/>
            <person name="Williams K.H."/>
            <person name="Hubbard S.S."/>
            <person name="Banfield J.F."/>
        </authorList>
    </citation>
    <scope>NUCLEOTIDE SEQUENCE [LARGE SCALE GENOMIC DNA]</scope>
</reference>
<organism evidence="1 2">
    <name type="scientific">Candidatus Curtissbacteria bacterium RIFCSPLOWO2_01_FULL_37_9</name>
    <dbReference type="NCBI Taxonomy" id="1797724"/>
    <lineage>
        <taxon>Bacteria</taxon>
        <taxon>Candidatus Curtissiibacteriota</taxon>
    </lineage>
</organism>
<proteinExistence type="predicted"/>
<sequence length="151" mass="16875">MKKHFLKITLNFSAIVLLLALIVTPLYFAKNAAKVAGVKSQSKYLVISQIDKFPNMKLTQSADNFTISFNKLGPSQLFQDIMIINNPTNSSQKYSLNVISANIEVFFGNDLTDRQIRIIIPSQTSVPISLSSKEDSSQTQEAVFRLTVEDE</sequence>
<accession>A0A1F5GRI5</accession>
<comment type="caution">
    <text evidence="1">The sequence shown here is derived from an EMBL/GenBank/DDBJ whole genome shotgun (WGS) entry which is preliminary data.</text>
</comment>
<dbReference type="Proteomes" id="UP000178336">
    <property type="component" value="Unassembled WGS sequence"/>
</dbReference>
<name>A0A1F5GRI5_9BACT</name>
<evidence type="ECO:0000313" key="1">
    <source>
        <dbReference type="EMBL" id="OGD94496.1"/>
    </source>
</evidence>
<gene>
    <name evidence="1" type="ORF">A3A48_00320</name>
</gene>
<dbReference type="EMBL" id="MFBN01000046">
    <property type="protein sequence ID" value="OGD94496.1"/>
    <property type="molecule type" value="Genomic_DNA"/>
</dbReference>
<evidence type="ECO:0000313" key="2">
    <source>
        <dbReference type="Proteomes" id="UP000178336"/>
    </source>
</evidence>